<comment type="subcellular location">
    <subcellularLocation>
        <location evidence="1">Membrane</location>
        <topology evidence="1">Multi-pass membrane protein</topology>
    </subcellularLocation>
</comment>
<feature type="domain" description="O-antigen ligase-related" evidence="6">
    <location>
        <begin position="205"/>
        <end position="335"/>
    </location>
</feature>
<evidence type="ECO:0000313" key="7">
    <source>
        <dbReference type="EMBL" id="GAA0880450.1"/>
    </source>
</evidence>
<evidence type="ECO:0000256" key="3">
    <source>
        <dbReference type="ARBA" id="ARBA00022989"/>
    </source>
</evidence>
<feature type="transmembrane region" description="Helical" evidence="5">
    <location>
        <begin position="354"/>
        <end position="371"/>
    </location>
</feature>
<dbReference type="RefSeq" id="WP_343853819.1">
    <property type="nucleotide sequence ID" value="NZ_BAAAFI010000044.1"/>
</dbReference>
<sequence>MRPSLATGSVSPSGFNRRSVTLGEVLFLLSLISIFVPWKVYPFFFLASSLFFLWESRPVQLEKWTIALTVYVAYGLLIFGLTYSGQGLEISNAAKLVVNMLFLACSIHWLRKRDNVRLTYFLDWALGILLLLSLVQLLVYHSSFDFRLILGSDTSGQASGLYRKALYYWGLEDKNMFGARIALLGSVFVFIPVLRSQKLSALRILFIFLIAFLSLSRTPMVALLIGIFALSWMILERKWRIALLLVLAIALPFFLTQVVRIDSITSSNDGMGIRLVYWSAFFSHFSDLSIWGGGFLEAGRFLEQNAKFYRGEPHIHNTLMTTYVEFGIIGFLAFILFVGLFFKTCFQQVSQVGLWIVLFLPILAIMMILYSGYDNDIVVYFVLIWMVGTQRRIDFQQTKIKAI</sequence>
<feature type="transmembrane region" description="Helical" evidence="5">
    <location>
        <begin position="25"/>
        <end position="54"/>
    </location>
</feature>
<evidence type="ECO:0000256" key="2">
    <source>
        <dbReference type="ARBA" id="ARBA00022692"/>
    </source>
</evidence>
<feature type="transmembrane region" description="Helical" evidence="5">
    <location>
        <begin position="206"/>
        <end position="235"/>
    </location>
</feature>
<name>A0ABP3YG87_9BACT</name>
<feature type="transmembrane region" description="Helical" evidence="5">
    <location>
        <begin position="323"/>
        <end position="342"/>
    </location>
</feature>
<keyword evidence="2 5" id="KW-0812">Transmembrane</keyword>
<accession>A0ABP3YG87</accession>
<keyword evidence="8" id="KW-1185">Reference proteome</keyword>
<feature type="transmembrane region" description="Helical" evidence="5">
    <location>
        <begin position="121"/>
        <end position="140"/>
    </location>
</feature>
<keyword evidence="4 5" id="KW-0472">Membrane</keyword>
<dbReference type="PANTHER" id="PTHR37422">
    <property type="entry name" value="TEICHURONIC ACID BIOSYNTHESIS PROTEIN TUAE"/>
    <property type="match status" value="1"/>
</dbReference>
<protein>
    <recommendedName>
        <fullName evidence="6">O-antigen ligase-related domain-containing protein</fullName>
    </recommendedName>
</protein>
<evidence type="ECO:0000256" key="1">
    <source>
        <dbReference type="ARBA" id="ARBA00004141"/>
    </source>
</evidence>
<dbReference type="InterPro" id="IPR007016">
    <property type="entry name" value="O-antigen_ligase-rel_domated"/>
</dbReference>
<organism evidence="7 8">
    <name type="scientific">Algoriphagus jejuensis</name>
    <dbReference type="NCBI Taxonomy" id="419934"/>
    <lineage>
        <taxon>Bacteria</taxon>
        <taxon>Pseudomonadati</taxon>
        <taxon>Bacteroidota</taxon>
        <taxon>Cytophagia</taxon>
        <taxon>Cytophagales</taxon>
        <taxon>Cyclobacteriaceae</taxon>
        <taxon>Algoriphagus</taxon>
    </lineage>
</organism>
<evidence type="ECO:0000313" key="8">
    <source>
        <dbReference type="Proteomes" id="UP001500469"/>
    </source>
</evidence>
<feature type="transmembrane region" description="Helical" evidence="5">
    <location>
        <begin position="241"/>
        <end position="263"/>
    </location>
</feature>
<reference evidence="8" key="1">
    <citation type="journal article" date="2019" name="Int. J. Syst. Evol. Microbiol.">
        <title>The Global Catalogue of Microorganisms (GCM) 10K type strain sequencing project: providing services to taxonomists for standard genome sequencing and annotation.</title>
        <authorList>
            <consortium name="The Broad Institute Genomics Platform"/>
            <consortium name="The Broad Institute Genome Sequencing Center for Infectious Disease"/>
            <person name="Wu L."/>
            <person name="Ma J."/>
        </authorList>
    </citation>
    <scope>NUCLEOTIDE SEQUENCE [LARGE SCALE GENOMIC DNA]</scope>
    <source>
        <strain evidence="8">JCM 16112</strain>
    </source>
</reference>
<gene>
    <name evidence="7" type="ORF">GCM10009119_34200</name>
</gene>
<keyword evidence="3 5" id="KW-1133">Transmembrane helix</keyword>
<dbReference type="InterPro" id="IPR051533">
    <property type="entry name" value="WaaL-like"/>
</dbReference>
<feature type="transmembrane region" description="Helical" evidence="5">
    <location>
        <begin position="66"/>
        <end position="84"/>
    </location>
</feature>
<dbReference type="PANTHER" id="PTHR37422:SF13">
    <property type="entry name" value="LIPOPOLYSACCHARIDE BIOSYNTHESIS PROTEIN PA4999-RELATED"/>
    <property type="match status" value="1"/>
</dbReference>
<proteinExistence type="predicted"/>
<dbReference type="EMBL" id="BAAAFI010000044">
    <property type="protein sequence ID" value="GAA0880450.1"/>
    <property type="molecule type" value="Genomic_DNA"/>
</dbReference>
<dbReference type="Pfam" id="PF04932">
    <property type="entry name" value="Wzy_C"/>
    <property type="match status" value="1"/>
</dbReference>
<comment type="caution">
    <text evidence="7">The sequence shown here is derived from an EMBL/GenBank/DDBJ whole genome shotgun (WGS) entry which is preliminary data.</text>
</comment>
<evidence type="ECO:0000259" key="6">
    <source>
        <dbReference type="Pfam" id="PF04932"/>
    </source>
</evidence>
<feature type="transmembrane region" description="Helical" evidence="5">
    <location>
        <begin position="177"/>
        <end position="194"/>
    </location>
</feature>
<feature type="transmembrane region" description="Helical" evidence="5">
    <location>
        <begin position="275"/>
        <end position="296"/>
    </location>
</feature>
<dbReference type="Proteomes" id="UP001500469">
    <property type="component" value="Unassembled WGS sequence"/>
</dbReference>
<evidence type="ECO:0000256" key="5">
    <source>
        <dbReference type="SAM" id="Phobius"/>
    </source>
</evidence>
<evidence type="ECO:0000256" key="4">
    <source>
        <dbReference type="ARBA" id="ARBA00023136"/>
    </source>
</evidence>